<evidence type="ECO:0000313" key="1">
    <source>
        <dbReference type="EMBL" id="MPC23357.1"/>
    </source>
</evidence>
<sequence>MRASSDLIREVSCSNFFPINYESRTSSLLQGLVVPWMPVRGGEACSPSVVRGPLTWEGCARLLCFRSCAGHWPNF</sequence>
<reference evidence="1 2" key="1">
    <citation type="submission" date="2019-05" db="EMBL/GenBank/DDBJ databases">
        <title>Another draft genome of Portunus trituberculatus and its Hox gene families provides insights of decapod evolution.</title>
        <authorList>
            <person name="Jeong J.-H."/>
            <person name="Song I."/>
            <person name="Kim S."/>
            <person name="Choi T."/>
            <person name="Kim D."/>
            <person name="Ryu S."/>
            <person name="Kim W."/>
        </authorList>
    </citation>
    <scope>NUCLEOTIDE SEQUENCE [LARGE SCALE GENOMIC DNA]</scope>
    <source>
        <tissue evidence="1">Muscle</tissue>
    </source>
</reference>
<organism evidence="1 2">
    <name type="scientific">Portunus trituberculatus</name>
    <name type="common">Swimming crab</name>
    <name type="synonym">Neptunus trituberculatus</name>
    <dbReference type="NCBI Taxonomy" id="210409"/>
    <lineage>
        <taxon>Eukaryota</taxon>
        <taxon>Metazoa</taxon>
        <taxon>Ecdysozoa</taxon>
        <taxon>Arthropoda</taxon>
        <taxon>Crustacea</taxon>
        <taxon>Multicrustacea</taxon>
        <taxon>Malacostraca</taxon>
        <taxon>Eumalacostraca</taxon>
        <taxon>Eucarida</taxon>
        <taxon>Decapoda</taxon>
        <taxon>Pleocyemata</taxon>
        <taxon>Brachyura</taxon>
        <taxon>Eubrachyura</taxon>
        <taxon>Portunoidea</taxon>
        <taxon>Portunidae</taxon>
        <taxon>Portuninae</taxon>
        <taxon>Portunus</taxon>
    </lineage>
</organism>
<accession>A0A5B7DQG4</accession>
<gene>
    <name evidence="1" type="ORF">E2C01_016401</name>
</gene>
<dbReference type="AlphaFoldDB" id="A0A5B7DQG4"/>
<protein>
    <submittedName>
        <fullName evidence="1">Uncharacterized protein</fullName>
    </submittedName>
</protein>
<name>A0A5B7DQG4_PORTR</name>
<proteinExistence type="predicted"/>
<dbReference type="Proteomes" id="UP000324222">
    <property type="component" value="Unassembled WGS sequence"/>
</dbReference>
<keyword evidence="2" id="KW-1185">Reference proteome</keyword>
<evidence type="ECO:0000313" key="2">
    <source>
        <dbReference type="Proteomes" id="UP000324222"/>
    </source>
</evidence>
<dbReference type="EMBL" id="VSRR010001196">
    <property type="protein sequence ID" value="MPC23357.1"/>
    <property type="molecule type" value="Genomic_DNA"/>
</dbReference>
<comment type="caution">
    <text evidence="1">The sequence shown here is derived from an EMBL/GenBank/DDBJ whole genome shotgun (WGS) entry which is preliminary data.</text>
</comment>